<reference evidence="2 3" key="1">
    <citation type="submission" date="2020-03" db="EMBL/GenBank/DDBJ databases">
        <authorList>
            <person name="Pitt A."/>
            <person name="Hahn M.W."/>
        </authorList>
    </citation>
    <scope>NUCLEOTIDE SEQUENCE [LARGE SCALE GENOMIC DNA]</scope>
    <source>
        <strain evidence="2 3">5A-MARBSE</strain>
    </source>
</reference>
<comment type="caution">
    <text evidence="2">The sequence shown here is derived from an EMBL/GenBank/DDBJ whole genome shotgun (WGS) entry which is preliminary data.</text>
</comment>
<dbReference type="InterPro" id="IPR025665">
    <property type="entry name" value="Beta-barrel_OMP_2"/>
</dbReference>
<keyword evidence="3" id="KW-1185">Reference proteome</keyword>
<sequence length="232" mass="26120">MNNSISYFIHPKIYLLAVTLLMLNHLSLAQVDKTKKIFNIAIKSVRFSGDVAGKEAFLLKPSLEVGFGIQMPINKHWSFNPEINLAQRGHHGKLSYSDSIYTERTVTLNYLDLNPNFELTIGKVSEFSSNFSIWGGPYFGIGLWDNTLVESRIPNPNKPNSYITVSNSSESFSSDFRRLDAGFKFGIGIVSKRFVAAGFTYQAGFANITAAPVQTYNQSLGFYFRVFFDDMF</sequence>
<evidence type="ECO:0000313" key="3">
    <source>
        <dbReference type="Proteomes" id="UP001321186"/>
    </source>
</evidence>
<dbReference type="RefSeq" id="WP_269010052.1">
    <property type="nucleotide sequence ID" value="NZ_JAANOH010000002.1"/>
</dbReference>
<dbReference type="Pfam" id="PF13568">
    <property type="entry name" value="OMP_b-brl_2"/>
    <property type="match status" value="1"/>
</dbReference>
<protein>
    <submittedName>
        <fullName evidence="2">PorT family protein</fullName>
    </submittedName>
</protein>
<name>A0ABT4JG34_9BACT</name>
<gene>
    <name evidence="2" type="ORF">G9H61_07265</name>
</gene>
<evidence type="ECO:0000259" key="1">
    <source>
        <dbReference type="Pfam" id="PF13568"/>
    </source>
</evidence>
<evidence type="ECO:0000313" key="2">
    <source>
        <dbReference type="EMBL" id="MCZ2475239.1"/>
    </source>
</evidence>
<accession>A0ABT4JG34</accession>
<dbReference type="EMBL" id="JAANOH010000002">
    <property type="protein sequence ID" value="MCZ2475239.1"/>
    <property type="molecule type" value="Genomic_DNA"/>
</dbReference>
<organism evidence="2 3">
    <name type="scientific">Aquirufa ecclesiirivi</name>
    <dbReference type="NCBI Taxonomy" id="2715124"/>
    <lineage>
        <taxon>Bacteria</taxon>
        <taxon>Pseudomonadati</taxon>
        <taxon>Bacteroidota</taxon>
        <taxon>Cytophagia</taxon>
        <taxon>Cytophagales</taxon>
        <taxon>Flectobacillaceae</taxon>
        <taxon>Aquirufa</taxon>
    </lineage>
</organism>
<dbReference type="Proteomes" id="UP001321186">
    <property type="component" value="Unassembled WGS sequence"/>
</dbReference>
<proteinExistence type="predicted"/>
<feature type="domain" description="Outer membrane protein beta-barrel" evidence="1">
    <location>
        <begin position="53"/>
        <end position="208"/>
    </location>
</feature>